<dbReference type="PANTHER" id="PTHR33112">
    <property type="entry name" value="DOMAIN PROTEIN, PUTATIVE-RELATED"/>
    <property type="match status" value="1"/>
</dbReference>
<dbReference type="GeneID" id="85329803"/>
<dbReference type="EMBL" id="JAUIRO010000003">
    <property type="protein sequence ID" value="KAK0721945.1"/>
    <property type="molecule type" value="Genomic_DNA"/>
</dbReference>
<protein>
    <recommendedName>
        <fullName evidence="1">Heterokaryon incompatibility domain-containing protein</fullName>
    </recommendedName>
</protein>
<dbReference type="RefSeq" id="XP_060297869.1">
    <property type="nucleotide sequence ID" value="XM_060446533.1"/>
</dbReference>
<evidence type="ECO:0000259" key="1">
    <source>
        <dbReference type="Pfam" id="PF06985"/>
    </source>
</evidence>
<sequence>WIAFGRIRPLAPRSDLVFYLRFKIGSEVDVQRVCGWIDGCATACEMESADTTGSCRRPAKHGRFVAPRPGSGSFSDTFPGIRVLRLIDINKSSLVQVDQVPRHAAPSYIWGAIQDDQDDVEVGINVMGRIYEFAWFTIVAACGRDANSGLPGVRSSTQDEKSILKEVKPGIQLGIYTGSASPIKNSVHETRAWTYGNNVYPWLNI</sequence>
<comment type="caution">
    <text evidence="2">The sequence shown here is derived from an EMBL/GenBank/DDBJ whole genome shotgun (WGS) entry which is preliminary data.</text>
</comment>
<feature type="non-terminal residue" evidence="2">
    <location>
        <position position="1"/>
    </location>
</feature>
<accession>A0AA40ATX1</accession>
<evidence type="ECO:0000313" key="2">
    <source>
        <dbReference type="EMBL" id="KAK0721945.1"/>
    </source>
</evidence>
<organism evidence="2 3">
    <name type="scientific">Lasiosphaeria miniovina</name>
    <dbReference type="NCBI Taxonomy" id="1954250"/>
    <lineage>
        <taxon>Eukaryota</taxon>
        <taxon>Fungi</taxon>
        <taxon>Dikarya</taxon>
        <taxon>Ascomycota</taxon>
        <taxon>Pezizomycotina</taxon>
        <taxon>Sordariomycetes</taxon>
        <taxon>Sordariomycetidae</taxon>
        <taxon>Sordariales</taxon>
        <taxon>Lasiosphaeriaceae</taxon>
        <taxon>Lasiosphaeria</taxon>
    </lineage>
</organism>
<dbReference type="InterPro" id="IPR010730">
    <property type="entry name" value="HET"/>
</dbReference>
<feature type="domain" description="Heterokaryon incompatibility" evidence="1">
    <location>
        <begin position="103"/>
        <end position="195"/>
    </location>
</feature>
<dbReference type="Pfam" id="PF06985">
    <property type="entry name" value="HET"/>
    <property type="match status" value="1"/>
</dbReference>
<gene>
    <name evidence="2" type="ORF">B0T26DRAFT_769994</name>
</gene>
<keyword evidence="3" id="KW-1185">Reference proteome</keyword>
<dbReference type="PANTHER" id="PTHR33112:SF12">
    <property type="entry name" value="HETEROKARYON INCOMPATIBILITY DOMAIN-CONTAINING PROTEIN"/>
    <property type="match status" value="1"/>
</dbReference>
<evidence type="ECO:0000313" key="3">
    <source>
        <dbReference type="Proteomes" id="UP001172101"/>
    </source>
</evidence>
<dbReference type="Proteomes" id="UP001172101">
    <property type="component" value="Unassembled WGS sequence"/>
</dbReference>
<reference evidence="2" key="1">
    <citation type="submission" date="2023-06" db="EMBL/GenBank/DDBJ databases">
        <title>Genome-scale phylogeny and comparative genomics of the fungal order Sordariales.</title>
        <authorList>
            <consortium name="Lawrence Berkeley National Laboratory"/>
            <person name="Hensen N."/>
            <person name="Bonometti L."/>
            <person name="Westerberg I."/>
            <person name="Brannstrom I.O."/>
            <person name="Guillou S."/>
            <person name="Cros-Aarteil S."/>
            <person name="Calhoun S."/>
            <person name="Haridas S."/>
            <person name="Kuo A."/>
            <person name="Mondo S."/>
            <person name="Pangilinan J."/>
            <person name="Riley R."/>
            <person name="LaButti K."/>
            <person name="Andreopoulos B."/>
            <person name="Lipzen A."/>
            <person name="Chen C."/>
            <person name="Yanf M."/>
            <person name="Daum C."/>
            <person name="Ng V."/>
            <person name="Clum A."/>
            <person name="Steindorff A."/>
            <person name="Ohm R."/>
            <person name="Martin F."/>
            <person name="Silar P."/>
            <person name="Natvig D."/>
            <person name="Lalanne C."/>
            <person name="Gautier V."/>
            <person name="Ament-velasquez S.L."/>
            <person name="Kruys A."/>
            <person name="Hutchinson M.I."/>
            <person name="Powell A.J."/>
            <person name="Barry K."/>
            <person name="Miller A.N."/>
            <person name="Grigoriev I.V."/>
            <person name="Debuchy R."/>
            <person name="Gladieux P."/>
            <person name="Thoren M.H."/>
            <person name="Johannesson H."/>
        </authorList>
    </citation>
    <scope>NUCLEOTIDE SEQUENCE</scope>
    <source>
        <strain evidence="2">SMH2392-1A</strain>
    </source>
</reference>
<name>A0AA40ATX1_9PEZI</name>
<proteinExistence type="predicted"/>
<dbReference type="AlphaFoldDB" id="A0AA40ATX1"/>